<dbReference type="RefSeq" id="WP_282908616.1">
    <property type="nucleotide sequence ID" value="NZ_JAGRPV010000001.1"/>
</dbReference>
<sequence length="337" mass="37089">MCANQTKDNGDQPILVYVLSGYLGSGKTTVLQKLLKGAKARGWKAAVLMNEAGDVNLDGELLAKDVPMAELLGGCICCSVKNDLGLSLLQLAREHRPDVIWIESTGVAQPLEMMDAVTEVSMYAKLELRGLITVVDARHLLDRLRLGAGKTLRLMREQIRGAALLLLSKTDLVGRGEAEEVRAQLREWNPSAAIEDALKGETGTDLITLLPGAVDIDVRNHYHDRHGHNHDRQGHDHGAPRLHDHVHVLTHYPSGPFSSENFERFLRELPASVYRAKGIVTFTDTAARYLFQFAYRESDFMPVASRNPAPDVIVLIGEDFSASDLRERLVGLGTGTD</sequence>
<dbReference type="Pfam" id="PF02492">
    <property type="entry name" value="cobW"/>
    <property type="match status" value="1"/>
</dbReference>
<gene>
    <name evidence="7" type="ORF">KB449_12100</name>
</gene>
<dbReference type="SMART" id="SM00833">
    <property type="entry name" value="CobW_C"/>
    <property type="match status" value="1"/>
</dbReference>
<comment type="catalytic activity">
    <reaction evidence="5">
        <text>GTP + H2O = GDP + phosphate + H(+)</text>
        <dbReference type="Rhea" id="RHEA:19669"/>
        <dbReference type="ChEBI" id="CHEBI:15377"/>
        <dbReference type="ChEBI" id="CHEBI:15378"/>
        <dbReference type="ChEBI" id="CHEBI:37565"/>
        <dbReference type="ChEBI" id="CHEBI:43474"/>
        <dbReference type="ChEBI" id="CHEBI:58189"/>
    </reaction>
    <physiologicalReaction direction="left-to-right" evidence="5">
        <dbReference type="Rhea" id="RHEA:19670"/>
    </physiologicalReaction>
</comment>
<proteinExistence type="inferred from homology"/>
<dbReference type="Proteomes" id="UP001161691">
    <property type="component" value="Unassembled WGS sequence"/>
</dbReference>
<dbReference type="PANTHER" id="PTHR13748:SF62">
    <property type="entry name" value="COBW DOMAIN-CONTAINING PROTEIN"/>
    <property type="match status" value="1"/>
</dbReference>
<comment type="caution">
    <text evidence="7">The sequence shown here is derived from an EMBL/GenBank/DDBJ whole genome shotgun (WGS) entry which is preliminary data.</text>
</comment>
<name>A0ABT6THE3_9BACL</name>
<dbReference type="Gene3D" id="3.40.50.300">
    <property type="entry name" value="P-loop containing nucleotide triphosphate hydrolases"/>
    <property type="match status" value="1"/>
</dbReference>
<protein>
    <submittedName>
        <fullName evidence="7">GTP-binding protein</fullName>
    </submittedName>
</protein>
<reference evidence="7" key="1">
    <citation type="submission" date="2023-04" db="EMBL/GenBank/DDBJ databases">
        <title>Comparative genomic analysis of Cohnella hashimotonis sp. nov., isolated from the International Space Station.</title>
        <authorList>
            <person name="Venkateswaran K."/>
            <person name="Simpson A."/>
        </authorList>
    </citation>
    <scope>NUCLEOTIDE SEQUENCE</scope>
    <source>
        <strain evidence="7">F6_2S_P_1</strain>
    </source>
</reference>
<dbReference type="InterPro" id="IPR003495">
    <property type="entry name" value="CobW/HypB/UreG_nucleotide-bd"/>
</dbReference>
<dbReference type="InterPro" id="IPR036627">
    <property type="entry name" value="CobW-likC_sf"/>
</dbReference>
<dbReference type="InterPro" id="IPR051316">
    <property type="entry name" value="Zinc-reg_GTPase_activator"/>
</dbReference>
<evidence type="ECO:0000256" key="4">
    <source>
        <dbReference type="ARBA" id="ARBA00034320"/>
    </source>
</evidence>
<dbReference type="SUPFAM" id="SSF52540">
    <property type="entry name" value="P-loop containing nucleoside triphosphate hydrolases"/>
    <property type="match status" value="1"/>
</dbReference>
<feature type="domain" description="CobW C-terminal" evidence="6">
    <location>
        <begin position="246"/>
        <end position="333"/>
    </location>
</feature>
<evidence type="ECO:0000256" key="3">
    <source>
        <dbReference type="ARBA" id="ARBA00023186"/>
    </source>
</evidence>
<evidence type="ECO:0000256" key="2">
    <source>
        <dbReference type="ARBA" id="ARBA00022801"/>
    </source>
</evidence>
<evidence type="ECO:0000313" key="7">
    <source>
        <dbReference type="EMBL" id="MDI4645713.1"/>
    </source>
</evidence>
<dbReference type="CDD" id="cd03112">
    <property type="entry name" value="CobW-like"/>
    <property type="match status" value="1"/>
</dbReference>
<keyword evidence="1" id="KW-0547">Nucleotide-binding</keyword>
<dbReference type="EMBL" id="JAGRPV010000001">
    <property type="protein sequence ID" value="MDI4645713.1"/>
    <property type="molecule type" value="Genomic_DNA"/>
</dbReference>
<dbReference type="SUPFAM" id="SSF90002">
    <property type="entry name" value="Hypothetical protein YjiA, C-terminal domain"/>
    <property type="match status" value="1"/>
</dbReference>
<accession>A0ABT6THE3</accession>
<dbReference type="Pfam" id="PF07683">
    <property type="entry name" value="CobW_C"/>
    <property type="match status" value="1"/>
</dbReference>
<evidence type="ECO:0000259" key="6">
    <source>
        <dbReference type="SMART" id="SM00833"/>
    </source>
</evidence>
<keyword evidence="3" id="KW-0143">Chaperone</keyword>
<dbReference type="InterPro" id="IPR027417">
    <property type="entry name" value="P-loop_NTPase"/>
</dbReference>
<dbReference type="Gene3D" id="3.30.1220.10">
    <property type="entry name" value="CobW-like, C-terminal domain"/>
    <property type="match status" value="1"/>
</dbReference>
<dbReference type="PANTHER" id="PTHR13748">
    <property type="entry name" value="COBW-RELATED"/>
    <property type="match status" value="1"/>
</dbReference>
<keyword evidence="2" id="KW-0378">Hydrolase</keyword>
<evidence type="ECO:0000256" key="5">
    <source>
        <dbReference type="ARBA" id="ARBA00049117"/>
    </source>
</evidence>
<evidence type="ECO:0000256" key="1">
    <source>
        <dbReference type="ARBA" id="ARBA00022741"/>
    </source>
</evidence>
<comment type="similarity">
    <text evidence="4">Belongs to the SIMIBI class G3E GTPase family. ZNG1 subfamily.</text>
</comment>
<dbReference type="InterPro" id="IPR011629">
    <property type="entry name" value="CobW-like_C"/>
</dbReference>
<evidence type="ECO:0000313" key="8">
    <source>
        <dbReference type="Proteomes" id="UP001161691"/>
    </source>
</evidence>
<organism evidence="7 8">
    <name type="scientific">Cohnella hashimotonis</name>
    <dbReference type="NCBI Taxonomy" id="2826895"/>
    <lineage>
        <taxon>Bacteria</taxon>
        <taxon>Bacillati</taxon>
        <taxon>Bacillota</taxon>
        <taxon>Bacilli</taxon>
        <taxon>Bacillales</taxon>
        <taxon>Paenibacillaceae</taxon>
        <taxon>Cohnella</taxon>
    </lineage>
</organism>
<keyword evidence="8" id="KW-1185">Reference proteome</keyword>